<comment type="caution">
    <text evidence="4">The sequence shown here is derived from an EMBL/GenBank/DDBJ whole genome shotgun (WGS) entry which is preliminary data.</text>
</comment>
<protein>
    <recommendedName>
        <fullName evidence="6">Glycosyltransferase RgtA/B/C/D-like domain-containing protein</fullName>
    </recommendedName>
</protein>
<feature type="transmembrane region" description="Helical" evidence="1">
    <location>
        <begin position="420"/>
        <end position="443"/>
    </location>
</feature>
<feature type="transmembrane region" description="Helical" evidence="1">
    <location>
        <begin position="325"/>
        <end position="344"/>
    </location>
</feature>
<evidence type="ECO:0000259" key="3">
    <source>
        <dbReference type="Pfam" id="PF24677"/>
    </source>
</evidence>
<feature type="transmembrane region" description="Helical" evidence="1">
    <location>
        <begin position="191"/>
        <end position="210"/>
    </location>
</feature>
<dbReference type="Pfam" id="PF24677">
    <property type="entry name" value="DUF7657"/>
    <property type="match status" value="1"/>
</dbReference>
<evidence type="ECO:0000313" key="5">
    <source>
        <dbReference type="Proteomes" id="UP000325243"/>
    </source>
</evidence>
<feature type="transmembrane region" description="Helical" evidence="1">
    <location>
        <begin position="165"/>
        <end position="182"/>
    </location>
</feature>
<keyword evidence="5" id="KW-1185">Reference proteome</keyword>
<feature type="domain" description="DUF7654" evidence="2">
    <location>
        <begin position="502"/>
        <end position="643"/>
    </location>
</feature>
<evidence type="ECO:0000313" key="4">
    <source>
        <dbReference type="EMBL" id="TYL52517.1"/>
    </source>
</evidence>
<dbReference type="RefSeq" id="WP_148731980.1">
    <property type="nucleotide sequence ID" value="NZ_VSSB01000001.1"/>
</dbReference>
<feature type="transmembrane region" description="Helical" evidence="1">
    <location>
        <begin position="455"/>
        <end position="488"/>
    </location>
</feature>
<dbReference type="InterPro" id="IPR056071">
    <property type="entry name" value="DUF7654"/>
</dbReference>
<feature type="transmembrane region" description="Helical" evidence="1">
    <location>
        <begin position="246"/>
        <end position="265"/>
    </location>
</feature>
<gene>
    <name evidence="4" type="ORF">FYC51_01790</name>
</gene>
<organism evidence="4 5">
    <name type="scientific">Agromyces mariniharenae</name>
    <dbReference type="NCBI Taxonomy" id="2604423"/>
    <lineage>
        <taxon>Bacteria</taxon>
        <taxon>Bacillati</taxon>
        <taxon>Actinomycetota</taxon>
        <taxon>Actinomycetes</taxon>
        <taxon>Micrococcales</taxon>
        <taxon>Microbacteriaceae</taxon>
        <taxon>Agromyces</taxon>
    </lineage>
</organism>
<dbReference type="AlphaFoldDB" id="A0A5S4V070"/>
<feature type="transmembrane region" description="Helical" evidence="1">
    <location>
        <begin position="143"/>
        <end position="159"/>
    </location>
</feature>
<keyword evidence="1" id="KW-0472">Membrane</keyword>
<feature type="transmembrane region" description="Helical" evidence="1">
    <location>
        <begin position="216"/>
        <end position="239"/>
    </location>
</feature>
<feature type="domain" description="DUF7657" evidence="3">
    <location>
        <begin position="4"/>
        <end position="406"/>
    </location>
</feature>
<feature type="transmembrane region" description="Helical" evidence="1">
    <location>
        <begin position="117"/>
        <end position="136"/>
    </location>
</feature>
<feature type="transmembrane region" description="Helical" evidence="1">
    <location>
        <begin position="351"/>
        <end position="371"/>
    </location>
</feature>
<keyword evidence="1" id="KW-0812">Transmembrane</keyword>
<dbReference type="InterPro" id="IPR056074">
    <property type="entry name" value="DUF7657"/>
</dbReference>
<dbReference type="Pfam" id="PF24672">
    <property type="entry name" value="DUF7654"/>
    <property type="match status" value="1"/>
</dbReference>
<sequence>MLLWPLALLAIVLVVFVSLGLTGSSTGVLRPSFDTGADPDLLANQPLPIRSDEWYVQTSWTISQVEQGLPIENRSFPGGMDATVQHDLPSWDWSMVFRPHLLGFWFLPLDQAMALKWWLPGFALIAAVYVLAVTLLPRRPLTAALFGVGFFFAPFFQWWYLSITFFPAVWAALVMAAVIWMLRRPRGPARWVLAAIVAYVTVTVGTGIYVPFIVPAVYVVAAFAIGATLTASTTPLVGVVPRLRALVPLLIAGAAGALVMVLWLVTRWQTIEVFTGTVYPGERLESTGAGGFDQLKSLLSGPFQRNLELSDGAPFGTNQSEASSFLLPGLFLVIPLVWLFVRSVRERQRDWLALGLLVVGVVFAAFMLIPGWDAISHLLLLDRTTVGRLRLGWGLLSLIMMLFVLWRVDRRRTTAAARMPWWVVLSAVVPAAAWTAYIAWSLVRNNAVIATGDYTWILLAIGFVAIVACNAYGWALVTAVLFAAISIASSSSVNPLYRGVFDLNETQTVQTMKEISGDGSERWVGVGETSLPTVMLVQSGLPSFNGFQSSPSQEMWDAIDPDLDERVWNRLANVSWGPGDGPPDARNPAPDQIRLTFDSCASFAQENVEWVLADESLDQRCLEPVTTIDEGPSTFWIYEVVEQR</sequence>
<evidence type="ECO:0000256" key="1">
    <source>
        <dbReference type="SAM" id="Phobius"/>
    </source>
</evidence>
<feature type="transmembrane region" description="Helical" evidence="1">
    <location>
        <begin position="391"/>
        <end position="408"/>
    </location>
</feature>
<dbReference type="EMBL" id="VSSB01000001">
    <property type="protein sequence ID" value="TYL52517.1"/>
    <property type="molecule type" value="Genomic_DNA"/>
</dbReference>
<reference evidence="4 5" key="1">
    <citation type="submission" date="2019-08" db="EMBL/GenBank/DDBJ databases">
        <authorList>
            <person name="Hu J."/>
        </authorList>
    </citation>
    <scope>NUCLEOTIDE SEQUENCE [LARGE SCALE GENOMIC DNA]</scope>
    <source>
        <strain evidence="4 5">NEAU-184</strain>
    </source>
</reference>
<evidence type="ECO:0000259" key="2">
    <source>
        <dbReference type="Pfam" id="PF24672"/>
    </source>
</evidence>
<evidence type="ECO:0008006" key="6">
    <source>
        <dbReference type="Google" id="ProtNLM"/>
    </source>
</evidence>
<dbReference type="Proteomes" id="UP000325243">
    <property type="component" value="Unassembled WGS sequence"/>
</dbReference>
<keyword evidence="1" id="KW-1133">Transmembrane helix</keyword>
<proteinExistence type="predicted"/>
<name>A0A5S4V070_9MICO</name>
<accession>A0A5S4V070</accession>